<organism evidence="1 2">
    <name type="scientific">Trichinella papuae</name>
    <dbReference type="NCBI Taxonomy" id="268474"/>
    <lineage>
        <taxon>Eukaryota</taxon>
        <taxon>Metazoa</taxon>
        <taxon>Ecdysozoa</taxon>
        <taxon>Nematoda</taxon>
        <taxon>Enoplea</taxon>
        <taxon>Dorylaimia</taxon>
        <taxon>Trichinellida</taxon>
        <taxon>Trichinellidae</taxon>
        <taxon>Trichinella</taxon>
    </lineage>
</organism>
<evidence type="ECO:0000313" key="2">
    <source>
        <dbReference type="Proteomes" id="UP000054843"/>
    </source>
</evidence>
<dbReference type="AlphaFoldDB" id="A0A0V1M5Z9"/>
<accession>A0A0V1M5Z9</accession>
<protein>
    <submittedName>
        <fullName evidence="1">Uncharacterized protein</fullName>
    </submittedName>
</protein>
<dbReference type="Proteomes" id="UP000054843">
    <property type="component" value="Unassembled WGS sequence"/>
</dbReference>
<dbReference type="EMBL" id="JYDO01000205">
    <property type="protein sequence ID" value="KRZ67206.1"/>
    <property type="molecule type" value="Genomic_DNA"/>
</dbReference>
<evidence type="ECO:0000313" key="1">
    <source>
        <dbReference type="EMBL" id="KRZ67206.1"/>
    </source>
</evidence>
<proteinExistence type="predicted"/>
<sequence length="111" mass="12027">MSAVGKRDRMLNNLMSCKVRTHTLGGAKKKYTTTGQSILVVKIGNCRMSHGISGFSSSQLKTELEVTCLLTTESRKVYARASRTMGETDAVMRSTSCATPPLVPAMQAEII</sequence>
<reference evidence="1 2" key="1">
    <citation type="submission" date="2015-01" db="EMBL/GenBank/DDBJ databases">
        <title>Evolution of Trichinella species and genotypes.</title>
        <authorList>
            <person name="Korhonen P.K."/>
            <person name="Edoardo P."/>
            <person name="Giuseppe L.R."/>
            <person name="Gasser R.B."/>
        </authorList>
    </citation>
    <scope>NUCLEOTIDE SEQUENCE [LARGE SCALE GENOMIC DNA]</scope>
    <source>
        <strain evidence="1">ISS1980</strain>
    </source>
</reference>
<name>A0A0V1M5Z9_9BILA</name>
<comment type="caution">
    <text evidence="1">The sequence shown here is derived from an EMBL/GenBank/DDBJ whole genome shotgun (WGS) entry which is preliminary data.</text>
</comment>
<keyword evidence="2" id="KW-1185">Reference proteome</keyword>
<dbReference type="OrthoDB" id="10497028at2759"/>
<gene>
    <name evidence="1" type="ORF">T10_10009</name>
</gene>